<organism evidence="1 2">
    <name type="scientific">Emericella nidulans (strain FGSC A4 / ATCC 38163 / CBS 112.46 / NRRL 194 / M139)</name>
    <name type="common">Aspergillus nidulans</name>
    <dbReference type="NCBI Taxonomy" id="227321"/>
    <lineage>
        <taxon>Eukaryota</taxon>
        <taxon>Fungi</taxon>
        <taxon>Dikarya</taxon>
        <taxon>Ascomycota</taxon>
        <taxon>Pezizomycotina</taxon>
        <taxon>Eurotiomycetes</taxon>
        <taxon>Eurotiomycetidae</taxon>
        <taxon>Eurotiales</taxon>
        <taxon>Aspergillaceae</taxon>
        <taxon>Aspergillus</taxon>
        <taxon>Aspergillus subgen. Nidulantes</taxon>
    </lineage>
</organism>
<dbReference type="InterPro" id="IPR021858">
    <property type="entry name" value="Fun_TF"/>
</dbReference>
<dbReference type="EMBL" id="BN001305">
    <property type="protein sequence ID" value="CBF81862.1"/>
    <property type="molecule type" value="Genomic_DNA"/>
</dbReference>
<name>Q5B1W6_EMENI</name>
<dbReference type="KEGG" id="ani:ANIA_05464"/>
<dbReference type="OMA" id="RSTWITQ"/>
<dbReference type="Proteomes" id="UP000000560">
    <property type="component" value="Chromosome V"/>
</dbReference>
<dbReference type="AlphaFoldDB" id="Q5B1W6"/>
<gene>
    <name evidence="1" type="ORF">ANIA_05464</name>
</gene>
<dbReference type="PANTHER" id="PTHR37540:SF5">
    <property type="entry name" value="TRANSCRIPTION FACTOR DOMAIN-CONTAINING PROTEIN"/>
    <property type="match status" value="1"/>
</dbReference>
<dbReference type="PANTHER" id="PTHR37540">
    <property type="entry name" value="TRANSCRIPTION FACTOR (ACR-2), PUTATIVE-RELATED-RELATED"/>
    <property type="match status" value="1"/>
</dbReference>
<accession>C8VGF6</accession>
<dbReference type="GeneID" id="2871746"/>
<evidence type="ECO:0000313" key="2">
    <source>
        <dbReference type="Proteomes" id="UP000000560"/>
    </source>
</evidence>
<dbReference type="HOGENOM" id="CLU_591962_0_0_1"/>
<dbReference type="Pfam" id="PF11951">
    <property type="entry name" value="Fungal_trans_2"/>
    <property type="match status" value="1"/>
</dbReference>
<sequence>MWVALRSKHQCLYGNGPFGFYAASLPTAGDEACEISLTIRTVNYTVDYPIRPHVQMPMLVRFFQDKQGLSPYQVEVGSLANYMRSTWITQALADPCLLHATLFSAAVQLDALAGAEQPSYATLYHQFNAVRLIRSRLAMAGLDRPDDSTIASVLLLAIHSSLQFEQDSVEVHRQGLIQLIAARGGLDKLGFDGFLARIIQGSLSFLIIAYDQPEPFPIPEQEAPLGPHTFIWLVLNDSNKSPNEQIRHLLLNLFQDVQQLVREVCTERELWPHAPSNSCINALLEGLSSRPDPASLEQVSELSKRELALLRACSISGRILTYVLDDRLPWSEQQLDRLLEELEVAIDTTDRGTWLKHSPGANVWVAVMGAAMCRDTNGRASFMLKENCVVSSIKGTESSHYVASRFCYRWLKERRLARSRIIEI</sequence>
<dbReference type="RefSeq" id="XP_663068.1">
    <property type="nucleotide sequence ID" value="XM_657976.1"/>
</dbReference>
<keyword evidence="2" id="KW-1185">Reference proteome</keyword>
<dbReference type="STRING" id="227321.Q5B1W6"/>
<evidence type="ECO:0008006" key="3">
    <source>
        <dbReference type="Google" id="ProtNLM"/>
    </source>
</evidence>
<protein>
    <recommendedName>
        <fullName evidence="3">Transcription factor domain-containing protein</fullName>
    </recommendedName>
</protein>
<evidence type="ECO:0000313" key="1">
    <source>
        <dbReference type="EMBL" id="CBF81862.1"/>
    </source>
</evidence>
<reference evidence="2" key="1">
    <citation type="journal article" date="2005" name="Nature">
        <title>Sequencing of Aspergillus nidulans and comparative analysis with A. fumigatus and A. oryzae.</title>
        <authorList>
            <person name="Galagan J.E."/>
            <person name="Calvo S.E."/>
            <person name="Cuomo C."/>
            <person name="Ma L.J."/>
            <person name="Wortman J.R."/>
            <person name="Batzoglou S."/>
            <person name="Lee S.I."/>
            <person name="Basturkmen M."/>
            <person name="Spevak C.C."/>
            <person name="Clutterbuck J."/>
            <person name="Kapitonov V."/>
            <person name="Jurka J."/>
            <person name="Scazzocchio C."/>
            <person name="Farman M."/>
            <person name="Butler J."/>
            <person name="Purcell S."/>
            <person name="Harris S."/>
            <person name="Braus G.H."/>
            <person name="Draht O."/>
            <person name="Busch S."/>
            <person name="D'Enfert C."/>
            <person name="Bouchier C."/>
            <person name="Goldman G.H."/>
            <person name="Bell-Pedersen D."/>
            <person name="Griffiths-Jones S."/>
            <person name="Doonan J.H."/>
            <person name="Yu J."/>
            <person name="Vienken K."/>
            <person name="Pain A."/>
            <person name="Freitag M."/>
            <person name="Selker E.U."/>
            <person name="Archer D.B."/>
            <person name="Penalva M.A."/>
            <person name="Oakley B.R."/>
            <person name="Momany M."/>
            <person name="Tanaka T."/>
            <person name="Kumagai T."/>
            <person name="Asai K."/>
            <person name="Machida M."/>
            <person name="Nierman W.C."/>
            <person name="Denning D.W."/>
            <person name="Caddick M."/>
            <person name="Hynes M."/>
            <person name="Paoletti M."/>
            <person name="Fischer R."/>
            <person name="Miller B."/>
            <person name="Dyer P."/>
            <person name="Sachs M.S."/>
            <person name="Osmani S.A."/>
            <person name="Birren B.W."/>
        </authorList>
    </citation>
    <scope>NUCLEOTIDE SEQUENCE [LARGE SCALE GENOMIC DNA]</scope>
    <source>
        <strain evidence="2">FGSC A4 / ATCC 38163 / CBS 112.46 / NRRL 194 / M139</strain>
    </source>
</reference>
<reference evidence="2" key="2">
    <citation type="journal article" date="2009" name="Fungal Genet. Biol.">
        <title>The 2008 update of the Aspergillus nidulans genome annotation: a community effort.</title>
        <authorList>
            <person name="Wortman J.R."/>
            <person name="Gilsenan J.M."/>
            <person name="Joardar V."/>
            <person name="Deegan J."/>
            <person name="Clutterbuck J."/>
            <person name="Andersen M.R."/>
            <person name="Archer D."/>
            <person name="Bencina M."/>
            <person name="Braus G."/>
            <person name="Coutinho P."/>
            <person name="von Dohren H."/>
            <person name="Doonan J."/>
            <person name="Driessen A.J."/>
            <person name="Durek P."/>
            <person name="Espeso E."/>
            <person name="Fekete E."/>
            <person name="Flipphi M."/>
            <person name="Estrada C.G."/>
            <person name="Geysens S."/>
            <person name="Goldman G."/>
            <person name="de Groot P.W."/>
            <person name="Hansen K."/>
            <person name="Harris S.D."/>
            <person name="Heinekamp T."/>
            <person name="Helmstaedt K."/>
            <person name="Henrissat B."/>
            <person name="Hofmann G."/>
            <person name="Homan T."/>
            <person name="Horio T."/>
            <person name="Horiuchi H."/>
            <person name="James S."/>
            <person name="Jones M."/>
            <person name="Karaffa L."/>
            <person name="Karanyi Z."/>
            <person name="Kato M."/>
            <person name="Keller N."/>
            <person name="Kelly D.E."/>
            <person name="Kiel J.A."/>
            <person name="Kim J.M."/>
            <person name="van der Klei I.J."/>
            <person name="Klis F.M."/>
            <person name="Kovalchuk A."/>
            <person name="Krasevec N."/>
            <person name="Kubicek C.P."/>
            <person name="Liu B."/>
            <person name="Maccabe A."/>
            <person name="Meyer V."/>
            <person name="Mirabito P."/>
            <person name="Miskei M."/>
            <person name="Mos M."/>
            <person name="Mullins J."/>
            <person name="Nelson D.R."/>
            <person name="Nielsen J."/>
            <person name="Oakley B.R."/>
            <person name="Osmani S.A."/>
            <person name="Pakula T."/>
            <person name="Paszewski A."/>
            <person name="Paulsen I."/>
            <person name="Pilsyk S."/>
            <person name="Pocsi I."/>
            <person name="Punt P.J."/>
            <person name="Ram A.F."/>
            <person name="Ren Q."/>
            <person name="Robellet X."/>
            <person name="Robson G."/>
            <person name="Seiboth B."/>
            <person name="van Solingen P."/>
            <person name="Specht T."/>
            <person name="Sun J."/>
            <person name="Taheri-Talesh N."/>
            <person name="Takeshita N."/>
            <person name="Ussery D."/>
            <person name="vanKuyk P.A."/>
            <person name="Visser H."/>
            <person name="van de Vondervoort P.J."/>
            <person name="de Vries R.P."/>
            <person name="Walton J."/>
            <person name="Xiang X."/>
            <person name="Xiong Y."/>
            <person name="Zeng A.P."/>
            <person name="Brandt B.W."/>
            <person name="Cornell M.J."/>
            <person name="van den Hondel C.A."/>
            <person name="Visser J."/>
            <person name="Oliver S.G."/>
            <person name="Turner G."/>
        </authorList>
    </citation>
    <scope>GENOME REANNOTATION</scope>
    <source>
        <strain evidence="2">FGSC A4 / ATCC 38163 / CBS 112.46 / NRRL 194 / M139</strain>
    </source>
</reference>
<dbReference type="OrthoDB" id="4159781at2759"/>
<proteinExistence type="predicted"/>
<accession>Q5B1W6</accession>
<dbReference type="InParanoid" id="Q5B1W6"/>
<dbReference type="eggNOG" id="ENOG502RVSW">
    <property type="taxonomic scope" value="Eukaryota"/>
</dbReference>